<feature type="non-terminal residue" evidence="2">
    <location>
        <position position="1"/>
    </location>
</feature>
<feature type="region of interest" description="Disordered" evidence="1">
    <location>
        <begin position="1"/>
        <end position="44"/>
    </location>
</feature>
<proteinExistence type="predicted"/>
<keyword evidence="3" id="KW-1185">Reference proteome</keyword>
<name>A0A371EEY0_MUCPR</name>
<protein>
    <submittedName>
        <fullName evidence="2">Uncharacterized protein</fullName>
    </submittedName>
</protein>
<dbReference type="Proteomes" id="UP000257109">
    <property type="component" value="Unassembled WGS sequence"/>
</dbReference>
<dbReference type="EMBL" id="QJKJ01014308">
    <property type="protein sequence ID" value="RDX64592.1"/>
    <property type="molecule type" value="Genomic_DNA"/>
</dbReference>
<evidence type="ECO:0000313" key="2">
    <source>
        <dbReference type="EMBL" id="RDX64592.1"/>
    </source>
</evidence>
<accession>A0A371EEY0</accession>
<feature type="non-terminal residue" evidence="2">
    <location>
        <position position="120"/>
    </location>
</feature>
<reference evidence="2" key="1">
    <citation type="submission" date="2018-05" db="EMBL/GenBank/DDBJ databases">
        <title>Draft genome of Mucuna pruriens seed.</title>
        <authorList>
            <person name="Nnadi N.E."/>
            <person name="Vos R."/>
            <person name="Hasami M.H."/>
            <person name="Devisetty U.K."/>
            <person name="Aguiy J.C."/>
        </authorList>
    </citation>
    <scope>NUCLEOTIDE SEQUENCE [LARGE SCALE GENOMIC DNA]</scope>
    <source>
        <strain evidence="2">JCA_2017</strain>
    </source>
</reference>
<gene>
    <name evidence="2" type="ORF">CR513_56836</name>
</gene>
<feature type="compositionally biased region" description="Polar residues" evidence="1">
    <location>
        <begin position="1"/>
        <end position="14"/>
    </location>
</feature>
<evidence type="ECO:0000313" key="3">
    <source>
        <dbReference type="Proteomes" id="UP000257109"/>
    </source>
</evidence>
<evidence type="ECO:0000256" key="1">
    <source>
        <dbReference type="SAM" id="MobiDB-lite"/>
    </source>
</evidence>
<organism evidence="2 3">
    <name type="scientific">Mucuna pruriens</name>
    <name type="common">Velvet bean</name>
    <name type="synonym">Dolichos pruriens</name>
    <dbReference type="NCBI Taxonomy" id="157652"/>
    <lineage>
        <taxon>Eukaryota</taxon>
        <taxon>Viridiplantae</taxon>
        <taxon>Streptophyta</taxon>
        <taxon>Embryophyta</taxon>
        <taxon>Tracheophyta</taxon>
        <taxon>Spermatophyta</taxon>
        <taxon>Magnoliopsida</taxon>
        <taxon>eudicotyledons</taxon>
        <taxon>Gunneridae</taxon>
        <taxon>Pentapetalae</taxon>
        <taxon>rosids</taxon>
        <taxon>fabids</taxon>
        <taxon>Fabales</taxon>
        <taxon>Fabaceae</taxon>
        <taxon>Papilionoideae</taxon>
        <taxon>50 kb inversion clade</taxon>
        <taxon>NPAAA clade</taxon>
        <taxon>indigoferoid/millettioid clade</taxon>
        <taxon>Phaseoleae</taxon>
        <taxon>Mucuna</taxon>
    </lineage>
</organism>
<sequence length="120" mass="13221">TRPTNRTAAANSGRQRQRQVVVADGSGRWRRQKAAGGGNTPDDRPQLWAQAELCSALIPNLVTRRMIGVAKEHGGLYYLINERNVLDKCYLPIISLVPTLLSLKSSYNTRAYGLLVDAIS</sequence>
<comment type="caution">
    <text evidence="2">The sequence shown here is derived from an EMBL/GenBank/DDBJ whole genome shotgun (WGS) entry which is preliminary data.</text>
</comment>
<dbReference type="AlphaFoldDB" id="A0A371EEY0"/>